<dbReference type="Proteomes" id="UP000831484">
    <property type="component" value="Plasmid pdjl-6-5"/>
</dbReference>
<proteinExistence type="predicted"/>
<name>A0AB38RPI4_RHOSG</name>
<evidence type="ECO:0000259" key="1">
    <source>
        <dbReference type="Pfam" id="PF00582"/>
    </source>
</evidence>
<dbReference type="AlphaFoldDB" id="A0AB38RPI4"/>
<geneLocation type="plasmid" evidence="2 3">
    <name>pdjl-6-5</name>
</geneLocation>
<reference evidence="3" key="1">
    <citation type="journal article" date="2022" name="Environ. Microbiol.">
        <title>Functional analysis, diversity, and distribution of carbendazim hydrolases MheI and CbmA, responsible for the initial step in carbendazim degradation.</title>
        <authorList>
            <person name="Zhang M."/>
            <person name="Bai X."/>
            <person name="Li Q."/>
            <person name="Zhang L."/>
            <person name="Zhu Q."/>
            <person name="Gao S."/>
            <person name="Ke Z."/>
            <person name="Jiang M."/>
            <person name="Hu J."/>
            <person name="Qiu J."/>
            <person name="Hong Q."/>
        </authorList>
    </citation>
    <scope>NUCLEOTIDE SEQUENCE [LARGE SCALE GENOMIC DNA]</scope>
    <source>
        <strain evidence="3">djl-6</strain>
    </source>
</reference>
<keyword evidence="3" id="KW-1185">Reference proteome</keyword>
<evidence type="ECO:0000313" key="2">
    <source>
        <dbReference type="EMBL" id="UPU47112.1"/>
    </source>
</evidence>
<dbReference type="EMBL" id="CP096568">
    <property type="protein sequence ID" value="UPU47112.1"/>
    <property type="molecule type" value="Genomic_DNA"/>
</dbReference>
<gene>
    <name evidence="2" type="ORF">M0639_34120</name>
</gene>
<dbReference type="Pfam" id="PF00582">
    <property type="entry name" value="Usp"/>
    <property type="match status" value="1"/>
</dbReference>
<sequence length="182" mass="20011">MSKDARHRFTENLRSLEPLHIDGPPAVPAPACHLVVGFDRNAGSHSALRFAVDFALRINAGVHVAHSVDPNDLPIDPDSPNYERELADGLESERSEACAMLAPLPGNWSYDCTHEDPMRLLISIAERHDALMIIIGTPRRGFVSMMERVSGESVSAHLIHKGHRPLLMIPAQARFSGWTATP</sequence>
<dbReference type="InterPro" id="IPR014729">
    <property type="entry name" value="Rossmann-like_a/b/a_fold"/>
</dbReference>
<dbReference type="SUPFAM" id="SSF52402">
    <property type="entry name" value="Adenine nucleotide alpha hydrolases-like"/>
    <property type="match status" value="1"/>
</dbReference>
<accession>A0AB38RPI4</accession>
<keyword evidence="2" id="KW-0614">Plasmid</keyword>
<dbReference type="Gene3D" id="3.40.50.620">
    <property type="entry name" value="HUPs"/>
    <property type="match status" value="1"/>
</dbReference>
<feature type="domain" description="UspA" evidence="1">
    <location>
        <begin position="33"/>
        <end position="170"/>
    </location>
</feature>
<protein>
    <submittedName>
        <fullName evidence="2">Universal stress protein</fullName>
    </submittedName>
</protein>
<organism evidence="2 3">
    <name type="scientific">Rhodococcus qingshengii JCM 15477</name>
    <dbReference type="NCBI Taxonomy" id="1303681"/>
    <lineage>
        <taxon>Bacteria</taxon>
        <taxon>Bacillati</taxon>
        <taxon>Actinomycetota</taxon>
        <taxon>Actinomycetes</taxon>
        <taxon>Mycobacteriales</taxon>
        <taxon>Nocardiaceae</taxon>
        <taxon>Rhodococcus</taxon>
        <taxon>Rhodococcus erythropolis group</taxon>
    </lineage>
</organism>
<dbReference type="InterPro" id="IPR006016">
    <property type="entry name" value="UspA"/>
</dbReference>
<dbReference type="CDD" id="cd00293">
    <property type="entry name" value="USP-like"/>
    <property type="match status" value="1"/>
</dbReference>
<evidence type="ECO:0000313" key="3">
    <source>
        <dbReference type="Proteomes" id="UP000831484"/>
    </source>
</evidence>
<dbReference type="RefSeq" id="WP_064074696.1">
    <property type="nucleotide sequence ID" value="NZ_CP096568.1"/>
</dbReference>